<dbReference type="AlphaFoldDB" id="A0A944M5X1"/>
<reference evidence="5 6" key="1">
    <citation type="submission" date="2021-05" db="EMBL/GenBank/DDBJ databases">
        <title>Genetic and Functional Diversity in Clade A Lucinid endosymbionts from the Bahamas.</title>
        <authorList>
            <person name="Giani N.M."/>
            <person name="Engel A.S."/>
            <person name="Campbell B.J."/>
        </authorList>
    </citation>
    <scope>NUCLEOTIDE SEQUENCE [LARGE SCALE GENOMIC DNA]</scope>
    <source>
        <strain evidence="5">LUC16012Gg_MoonRockCtena</strain>
    </source>
</reference>
<comment type="similarity">
    <text evidence="1">Belongs to the polyphosphate kinase 2 (PPK2) family. Class I subfamily.</text>
</comment>
<dbReference type="Proteomes" id="UP000770889">
    <property type="component" value="Unassembled WGS sequence"/>
</dbReference>
<dbReference type="Gene3D" id="3.40.50.300">
    <property type="entry name" value="P-loop containing nucleotide triphosphate hydrolases"/>
    <property type="match status" value="1"/>
</dbReference>
<comment type="caution">
    <text evidence="5">The sequence shown here is derived from an EMBL/GenBank/DDBJ whole genome shotgun (WGS) entry which is preliminary data.</text>
</comment>
<evidence type="ECO:0000256" key="2">
    <source>
        <dbReference type="ARBA" id="ARBA00022679"/>
    </source>
</evidence>
<keyword evidence="3 5" id="KW-0418">Kinase</keyword>
<dbReference type="NCBIfam" id="TIGR03709">
    <property type="entry name" value="PPK2_rel_1"/>
    <property type="match status" value="1"/>
</dbReference>
<dbReference type="EMBL" id="JAHHGM010000001">
    <property type="protein sequence ID" value="MBT2987367.1"/>
    <property type="molecule type" value="Genomic_DNA"/>
</dbReference>
<proteinExistence type="inferred from homology"/>
<evidence type="ECO:0000256" key="3">
    <source>
        <dbReference type="ARBA" id="ARBA00022777"/>
    </source>
</evidence>
<dbReference type="Pfam" id="PF03976">
    <property type="entry name" value="PPK2"/>
    <property type="match status" value="1"/>
</dbReference>
<protein>
    <submittedName>
        <fullName evidence="5">Polyphosphate kinase 2 family protein</fullName>
    </submittedName>
</protein>
<evidence type="ECO:0000313" key="6">
    <source>
        <dbReference type="Proteomes" id="UP000770889"/>
    </source>
</evidence>
<evidence type="ECO:0000256" key="1">
    <source>
        <dbReference type="ARBA" id="ARBA00009924"/>
    </source>
</evidence>
<feature type="domain" description="Polyphosphate kinase-2-related" evidence="4">
    <location>
        <begin position="30"/>
        <end position="266"/>
    </location>
</feature>
<dbReference type="InterPro" id="IPR022488">
    <property type="entry name" value="PPK2-related"/>
</dbReference>
<dbReference type="PIRSF" id="PIRSF028756">
    <property type="entry name" value="PPK2_prd"/>
    <property type="match status" value="1"/>
</dbReference>
<dbReference type="InterPro" id="IPR022300">
    <property type="entry name" value="PPK2-rel_1"/>
</dbReference>
<dbReference type="PANTHER" id="PTHR34383">
    <property type="entry name" value="POLYPHOSPHATE:AMP PHOSPHOTRANSFERASE-RELATED"/>
    <property type="match status" value="1"/>
</dbReference>
<accession>A0A944M5X1</accession>
<dbReference type="GO" id="GO:0008976">
    <property type="term" value="F:polyphosphate kinase activity"/>
    <property type="evidence" value="ECO:0007669"/>
    <property type="project" value="InterPro"/>
</dbReference>
<name>A0A944M5X1_9GAMM</name>
<evidence type="ECO:0000313" key="5">
    <source>
        <dbReference type="EMBL" id="MBT2987367.1"/>
    </source>
</evidence>
<evidence type="ECO:0000259" key="4">
    <source>
        <dbReference type="Pfam" id="PF03976"/>
    </source>
</evidence>
<sequence length="290" mass="34725">MKPVKSPYLVPFDGRIKRNRFTTKPPKDGMDKKSCKKALAREIDQLDELQRRLYAEDRRSLLILFQAMDAAGKDSTIRAVMTGIDPSGCQVFSFKQPSKEELDHDFLWRTTRALPERGRIGIFNRSYYEETLVVRVHPEYLEAQRIDIPKELDSLWQQRFESIRQYEKHLSDNGTVVLKFWLNVSKEEQRKRFLSRLDEARKNWKFSVKDVEERQHWDDYMQAYHQVLEQSSRAWAPWYAIPADNKPYMRWQVARIIRKTLERMDPDYPKVEQDEAARFNEMRTLLDSEQ</sequence>
<dbReference type="InterPro" id="IPR027417">
    <property type="entry name" value="P-loop_NTPase"/>
</dbReference>
<dbReference type="SUPFAM" id="SSF52540">
    <property type="entry name" value="P-loop containing nucleoside triphosphate hydrolases"/>
    <property type="match status" value="1"/>
</dbReference>
<gene>
    <name evidence="5" type="ORF">KME65_00240</name>
</gene>
<keyword evidence="2" id="KW-0808">Transferase</keyword>
<dbReference type="GO" id="GO:0006797">
    <property type="term" value="P:polyphosphate metabolic process"/>
    <property type="evidence" value="ECO:0007669"/>
    <property type="project" value="InterPro"/>
</dbReference>
<organism evidence="5 6">
    <name type="scientific">Candidatus Thiodiazotropha taylori</name>
    <dbReference type="NCBI Taxonomy" id="2792791"/>
    <lineage>
        <taxon>Bacteria</taxon>
        <taxon>Pseudomonadati</taxon>
        <taxon>Pseudomonadota</taxon>
        <taxon>Gammaproteobacteria</taxon>
        <taxon>Chromatiales</taxon>
        <taxon>Sedimenticolaceae</taxon>
        <taxon>Candidatus Thiodiazotropha</taxon>
    </lineage>
</organism>
<dbReference type="PANTHER" id="PTHR34383:SF3">
    <property type="entry name" value="POLYPHOSPHATE:AMP PHOSPHOTRANSFERASE"/>
    <property type="match status" value="1"/>
</dbReference>
<dbReference type="InterPro" id="IPR016898">
    <property type="entry name" value="Polyphosphate_phosphotransfera"/>
</dbReference>